<dbReference type="AlphaFoldDB" id="C0E0D5"/>
<gene>
    <name evidence="1" type="ORF">CORMATOL_00435</name>
</gene>
<organism evidence="1 2">
    <name type="scientific">Corynebacterium matruchotii ATCC 33806</name>
    <dbReference type="NCBI Taxonomy" id="566549"/>
    <lineage>
        <taxon>Bacteria</taxon>
        <taxon>Bacillati</taxon>
        <taxon>Actinomycetota</taxon>
        <taxon>Actinomycetes</taxon>
        <taxon>Mycobacteriales</taxon>
        <taxon>Corynebacteriaceae</taxon>
        <taxon>Corynebacterium</taxon>
    </lineage>
</organism>
<protein>
    <submittedName>
        <fullName evidence="1">Uncharacterized protein</fullName>
    </submittedName>
</protein>
<reference evidence="1 2" key="1">
    <citation type="submission" date="2009-01" db="EMBL/GenBank/DDBJ databases">
        <authorList>
            <person name="Fulton L."/>
            <person name="Clifton S."/>
            <person name="Chinwalla A.T."/>
            <person name="Mitreva M."/>
            <person name="Sodergren E."/>
            <person name="Weinstock G."/>
            <person name="Clifton S."/>
            <person name="Dooling D.J."/>
            <person name="Fulton B."/>
            <person name="Minx P."/>
            <person name="Pepin K.H."/>
            <person name="Johnson M."/>
            <person name="Bhonagiri V."/>
            <person name="Nash W.E."/>
            <person name="Mardis E.R."/>
            <person name="Wilson R.K."/>
        </authorList>
    </citation>
    <scope>NUCLEOTIDE SEQUENCE [LARGE SCALE GENOMIC DNA]</scope>
    <source>
        <strain evidence="1 2">ATCC 33806</strain>
    </source>
</reference>
<dbReference type="Proteomes" id="UP000006247">
    <property type="component" value="Unassembled WGS sequence"/>
</dbReference>
<evidence type="ECO:0000313" key="1">
    <source>
        <dbReference type="EMBL" id="EEG28026.1"/>
    </source>
</evidence>
<evidence type="ECO:0000313" key="2">
    <source>
        <dbReference type="Proteomes" id="UP000006247"/>
    </source>
</evidence>
<comment type="caution">
    <text evidence="1">The sequence shown here is derived from an EMBL/GenBank/DDBJ whole genome shotgun (WGS) entry which is preliminary data.</text>
</comment>
<sequence>MLALSQKVQQPYRRASFHYPRLPVAERRGFPASQVPAAGSRPVLEQNC</sequence>
<accession>C0E0D5</accession>
<dbReference type="EMBL" id="ACEB01000004">
    <property type="protein sequence ID" value="EEG28026.1"/>
    <property type="molecule type" value="Genomic_DNA"/>
</dbReference>
<proteinExistence type="predicted"/>
<name>C0E0D5_9CORY</name>
<dbReference type="HOGENOM" id="CLU_3151791_0_0_11"/>